<dbReference type="RefSeq" id="XP_008530753.1">
    <property type="nucleotide sequence ID" value="XM_008532531.2"/>
</dbReference>
<evidence type="ECO:0000313" key="3">
    <source>
        <dbReference type="RefSeq" id="XP_008530753.1"/>
    </source>
</evidence>
<name>A0ABM2FAI7_EQUPR</name>
<dbReference type="PANTHER" id="PTHR37998:SF1">
    <property type="entry name" value="CATION CHANNEL SPERM-ASSOCIATED AUXILIARY SUBUNIT TMEM262"/>
    <property type="match status" value="1"/>
</dbReference>
<feature type="transmembrane region" description="Helical" evidence="1">
    <location>
        <begin position="7"/>
        <end position="30"/>
    </location>
</feature>
<keyword evidence="2" id="KW-1185">Reference proteome</keyword>
<keyword evidence="1" id="KW-0812">Transmembrane</keyword>
<feature type="transmembrane region" description="Helical" evidence="1">
    <location>
        <begin position="50"/>
        <end position="75"/>
    </location>
</feature>
<evidence type="ECO:0000256" key="1">
    <source>
        <dbReference type="SAM" id="Phobius"/>
    </source>
</evidence>
<reference evidence="3" key="1">
    <citation type="submission" date="2025-08" db="UniProtKB">
        <authorList>
            <consortium name="RefSeq"/>
        </authorList>
    </citation>
    <scope>IDENTIFICATION</scope>
    <source>
        <tissue evidence="3">Blood</tissue>
    </source>
</reference>
<accession>A0ABM2FAI7</accession>
<sequence>MRWRDRMAVLFFPPGVMLTVAAMMLFFIHLCVFANDVHHFCVTHHYDRMSFRYTVVLMFSQVISICWAAMGSLYAEMIDVNAQWSHVLQPPVPGVYGPPVPGGEPLRTGDWAEKGEGKGCFGYFNKVCRLFPPVISFVGEGVGGWGPHGSRSKQILDLRGSQAQPAATLVDSALGLGS</sequence>
<dbReference type="PANTHER" id="PTHR37998">
    <property type="entry name" value="TRANSMEMBRANE PROTEIN 262"/>
    <property type="match status" value="1"/>
</dbReference>
<keyword evidence="1" id="KW-0472">Membrane</keyword>
<organism evidence="2 3">
    <name type="scientific">Equus przewalskii</name>
    <name type="common">Przewalski's horse</name>
    <name type="synonym">Equus caballus przewalskii</name>
    <dbReference type="NCBI Taxonomy" id="9798"/>
    <lineage>
        <taxon>Eukaryota</taxon>
        <taxon>Metazoa</taxon>
        <taxon>Chordata</taxon>
        <taxon>Craniata</taxon>
        <taxon>Vertebrata</taxon>
        <taxon>Euteleostomi</taxon>
        <taxon>Mammalia</taxon>
        <taxon>Eutheria</taxon>
        <taxon>Laurasiatheria</taxon>
        <taxon>Perissodactyla</taxon>
        <taxon>Equidae</taxon>
        <taxon>Equus</taxon>
    </lineage>
</organism>
<dbReference type="InterPro" id="IPR040431">
    <property type="entry name" value="TM262"/>
</dbReference>
<gene>
    <name evidence="3" type="primary">TMEM262</name>
</gene>
<evidence type="ECO:0000313" key="2">
    <source>
        <dbReference type="Proteomes" id="UP001652662"/>
    </source>
</evidence>
<proteinExistence type="predicted"/>
<dbReference type="GeneID" id="103559141"/>
<protein>
    <submittedName>
        <fullName evidence="3">Cation channel sperm-associated auxiliary subunit TMEM262 isoform X3</fullName>
    </submittedName>
</protein>
<keyword evidence="1" id="KW-1133">Transmembrane helix</keyword>
<dbReference type="Proteomes" id="UP001652662">
    <property type="component" value="Chromosome 11"/>
</dbReference>